<proteinExistence type="predicted"/>
<accession>A0ABW3MSW5</accession>
<name>A0ABW3MSW5_9PSEU</name>
<dbReference type="InterPro" id="IPR001242">
    <property type="entry name" value="Condensation_dom"/>
</dbReference>
<keyword evidence="3" id="KW-1185">Reference proteome</keyword>
<dbReference type="Pfam" id="PF00668">
    <property type="entry name" value="Condensation"/>
    <property type="match status" value="1"/>
</dbReference>
<sequence length="119" mass="13543">MDDVTTPVQQDGLSDVKKAILQMRLRQAREAKTTRAKLVPVSREDLLPLSFNQEYLWFIDQITPGLQVYNVPFVLRLTGRLDTDALTRAVTHLVRRHEVLRTRFGSSHGVPHQAGNNDP</sequence>
<dbReference type="SUPFAM" id="SSF52777">
    <property type="entry name" value="CoA-dependent acyltransferases"/>
    <property type="match status" value="1"/>
</dbReference>
<dbReference type="Gene3D" id="3.30.559.10">
    <property type="entry name" value="Chloramphenicol acetyltransferase-like domain"/>
    <property type="match status" value="1"/>
</dbReference>
<protein>
    <submittedName>
        <fullName evidence="2">Condensation domain-containing protein</fullName>
    </submittedName>
</protein>
<gene>
    <name evidence="2" type="ORF">ACFQ1S_45420</name>
</gene>
<evidence type="ECO:0000259" key="1">
    <source>
        <dbReference type="Pfam" id="PF00668"/>
    </source>
</evidence>
<organism evidence="2 3">
    <name type="scientific">Kibdelosporangium lantanae</name>
    <dbReference type="NCBI Taxonomy" id="1497396"/>
    <lineage>
        <taxon>Bacteria</taxon>
        <taxon>Bacillati</taxon>
        <taxon>Actinomycetota</taxon>
        <taxon>Actinomycetes</taxon>
        <taxon>Pseudonocardiales</taxon>
        <taxon>Pseudonocardiaceae</taxon>
        <taxon>Kibdelosporangium</taxon>
    </lineage>
</organism>
<comment type="caution">
    <text evidence="2">The sequence shown here is derived from an EMBL/GenBank/DDBJ whole genome shotgun (WGS) entry which is preliminary data.</text>
</comment>
<dbReference type="Proteomes" id="UP001597045">
    <property type="component" value="Unassembled WGS sequence"/>
</dbReference>
<evidence type="ECO:0000313" key="2">
    <source>
        <dbReference type="EMBL" id="MFD1052315.1"/>
    </source>
</evidence>
<evidence type="ECO:0000313" key="3">
    <source>
        <dbReference type="Proteomes" id="UP001597045"/>
    </source>
</evidence>
<reference evidence="3" key="1">
    <citation type="journal article" date="2019" name="Int. J. Syst. Evol. Microbiol.">
        <title>The Global Catalogue of Microorganisms (GCM) 10K type strain sequencing project: providing services to taxonomists for standard genome sequencing and annotation.</title>
        <authorList>
            <consortium name="The Broad Institute Genomics Platform"/>
            <consortium name="The Broad Institute Genome Sequencing Center for Infectious Disease"/>
            <person name="Wu L."/>
            <person name="Ma J."/>
        </authorList>
    </citation>
    <scope>NUCLEOTIDE SEQUENCE [LARGE SCALE GENOMIC DNA]</scope>
    <source>
        <strain evidence="3">JCM 31486</strain>
    </source>
</reference>
<dbReference type="EMBL" id="JBHTIS010004315">
    <property type="protein sequence ID" value="MFD1052315.1"/>
    <property type="molecule type" value="Genomic_DNA"/>
</dbReference>
<dbReference type="InterPro" id="IPR023213">
    <property type="entry name" value="CAT-like_dom_sf"/>
</dbReference>
<feature type="domain" description="Condensation" evidence="1">
    <location>
        <begin position="44"/>
        <end position="113"/>
    </location>
</feature>